<dbReference type="AlphaFoldDB" id="A0A558A0M4"/>
<organism evidence="4 5">
    <name type="scientific">Amycolatopsis acidiphila</name>
    <dbReference type="NCBI Taxonomy" id="715473"/>
    <lineage>
        <taxon>Bacteria</taxon>
        <taxon>Bacillati</taxon>
        <taxon>Actinomycetota</taxon>
        <taxon>Actinomycetes</taxon>
        <taxon>Pseudonocardiales</taxon>
        <taxon>Pseudonocardiaceae</taxon>
        <taxon>Amycolatopsis</taxon>
    </lineage>
</organism>
<name>A0A558A0M4_9PSEU</name>
<dbReference type="GO" id="GO:0016831">
    <property type="term" value="F:carboxy-lyase activity"/>
    <property type="evidence" value="ECO:0007669"/>
    <property type="project" value="InterPro"/>
</dbReference>
<comment type="caution">
    <text evidence="4">The sequence shown here is derived from an EMBL/GenBank/DDBJ whole genome shotgun (WGS) entry which is preliminary data.</text>
</comment>
<sequence>MSPGSGSSTRRSSPRFRRQPPTSPSSCWPNESSNASTLADQGAAVTFTVDVHHHVLPDFFWQATNEAGHPAGGIAPPSWSLESALSFLDDSEIDVAITSISTPGVHTGDDAAARKLARQCNEHSAELIRDHPDRFGAFACLPLPDVDGTLIELAYALDDLHLDGVVLFSNARGIYLGDPRLTPLFDELQRRAAVVFIHPNPSPDPSAHALGLPDSLIDYPADTTRAVAQLHYSNTFARTPDATYILSHAGGTVPYLAGRFGIIDAMDVVPGGEHRRSAAEAFRSLYWDTALSWSDPVLSMLRDLVGMDHVVFGSDYPYLRRDLAVSCRAQLERSQELNDDERTAVLGGTALSVIPRLNERRAT</sequence>
<dbReference type="InterPro" id="IPR006680">
    <property type="entry name" value="Amidohydro-rel"/>
</dbReference>
<feature type="compositionally biased region" description="Low complexity" evidence="2">
    <location>
        <begin position="1"/>
        <end position="11"/>
    </location>
</feature>
<dbReference type="GO" id="GO:0016787">
    <property type="term" value="F:hydrolase activity"/>
    <property type="evidence" value="ECO:0007669"/>
    <property type="project" value="UniProtKB-KW"/>
</dbReference>
<dbReference type="PANTHER" id="PTHR21240:SF28">
    <property type="entry name" value="ISO-OROTATE DECARBOXYLASE (EUROFUNG)"/>
    <property type="match status" value="1"/>
</dbReference>
<evidence type="ECO:0000313" key="5">
    <source>
        <dbReference type="Proteomes" id="UP000318578"/>
    </source>
</evidence>
<dbReference type="EMBL" id="VJZA01000072">
    <property type="protein sequence ID" value="TVT17804.1"/>
    <property type="molecule type" value="Genomic_DNA"/>
</dbReference>
<dbReference type="Gene3D" id="3.20.20.140">
    <property type="entry name" value="Metal-dependent hydrolases"/>
    <property type="match status" value="1"/>
</dbReference>
<protein>
    <submittedName>
        <fullName evidence="4">Amidohydrolase</fullName>
    </submittedName>
</protein>
<dbReference type="GO" id="GO:0019748">
    <property type="term" value="P:secondary metabolic process"/>
    <property type="evidence" value="ECO:0007669"/>
    <property type="project" value="TreeGrafter"/>
</dbReference>
<dbReference type="InterPro" id="IPR032466">
    <property type="entry name" value="Metal_Hydrolase"/>
</dbReference>
<keyword evidence="1" id="KW-0456">Lyase</keyword>
<dbReference type="GO" id="GO:0005737">
    <property type="term" value="C:cytoplasm"/>
    <property type="evidence" value="ECO:0007669"/>
    <property type="project" value="TreeGrafter"/>
</dbReference>
<dbReference type="OrthoDB" id="8673173at2"/>
<evidence type="ECO:0000256" key="1">
    <source>
        <dbReference type="ARBA" id="ARBA00023239"/>
    </source>
</evidence>
<accession>A0A558A0M4</accession>
<keyword evidence="5" id="KW-1185">Reference proteome</keyword>
<feature type="region of interest" description="Disordered" evidence="2">
    <location>
        <begin position="1"/>
        <end position="35"/>
    </location>
</feature>
<proteinExistence type="predicted"/>
<dbReference type="PANTHER" id="PTHR21240">
    <property type="entry name" value="2-AMINO-3-CARBOXYLMUCONATE-6-SEMIALDEHYDE DECARBOXYLASE"/>
    <property type="match status" value="1"/>
</dbReference>
<keyword evidence="4" id="KW-0378">Hydrolase</keyword>
<dbReference type="Proteomes" id="UP000318578">
    <property type="component" value="Unassembled WGS sequence"/>
</dbReference>
<feature type="domain" description="Amidohydrolase-related" evidence="3">
    <location>
        <begin position="49"/>
        <end position="353"/>
    </location>
</feature>
<dbReference type="Pfam" id="PF04909">
    <property type="entry name" value="Amidohydro_2"/>
    <property type="match status" value="1"/>
</dbReference>
<dbReference type="SUPFAM" id="SSF51556">
    <property type="entry name" value="Metallo-dependent hydrolases"/>
    <property type="match status" value="1"/>
</dbReference>
<gene>
    <name evidence="4" type="ORF">FNH06_30180</name>
</gene>
<evidence type="ECO:0000256" key="2">
    <source>
        <dbReference type="SAM" id="MobiDB-lite"/>
    </source>
</evidence>
<dbReference type="InterPro" id="IPR032465">
    <property type="entry name" value="ACMSD"/>
</dbReference>
<reference evidence="4 5" key="1">
    <citation type="submission" date="2019-07" db="EMBL/GenBank/DDBJ databases">
        <title>New species of Amycolatopsis and Streptomyces.</title>
        <authorList>
            <person name="Duangmal K."/>
            <person name="Teo W.F.A."/>
            <person name="Lipun K."/>
        </authorList>
    </citation>
    <scope>NUCLEOTIDE SEQUENCE [LARGE SCALE GENOMIC DNA]</scope>
    <source>
        <strain evidence="4 5">JCM 30562</strain>
    </source>
</reference>
<evidence type="ECO:0000313" key="4">
    <source>
        <dbReference type="EMBL" id="TVT17804.1"/>
    </source>
</evidence>
<evidence type="ECO:0000259" key="3">
    <source>
        <dbReference type="Pfam" id="PF04909"/>
    </source>
</evidence>